<proteinExistence type="predicted"/>
<dbReference type="AlphaFoldDB" id="E3NQ48"/>
<accession>E3NQ48</accession>
<feature type="compositionally biased region" description="Polar residues" evidence="1">
    <location>
        <begin position="23"/>
        <end position="40"/>
    </location>
</feature>
<dbReference type="EMBL" id="DS269467">
    <property type="protein sequence ID" value="EFO84152.1"/>
    <property type="molecule type" value="Genomic_DNA"/>
</dbReference>
<dbReference type="STRING" id="31234.E3NQ48"/>
<sequence>MSQRSFGSEIGNLETVTTTTMTASSADISVSKPSDSIQENDQMEKEQNGEGTLSKDDLLDEIEDLVDEKYYIGETVVSGGKEYVVQTSEKRGGLTMYTMEDGTKIGHRDLR</sequence>
<evidence type="ECO:0000313" key="2">
    <source>
        <dbReference type="EMBL" id="EFO84152.1"/>
    </source>
</evidence>
<reference evidence="2" key="1">
    <citation type="submission" date="2007-07" db="EMBL/GenBank/DDBJ databases">
        <title>PCAP assembly of the Caenorhabditis remanei genome.</title>
        <authorList>
            <consortium name="The Caenorhabditis remanei Sequencing Consortium"/>
            <person name="Wilson R.K."/>
        </authorList>
    </citation>
    <scope>NUCLEOTIDE SEQUENCE [LARGE SCALE GENOMIC DNA]</scope>
    <source>
        <strain evidence="2">PB4641</strain>
    </source>
</reference>
<feature type="region of interest" description="Disordered" evidence="1">
    <location>
        <begin position="1"/>
        <end position="57"/>
    </location>
</feature>
<dbReference type="InParanoid" id="E3NQ48"/>
<name>E3NQ48_CAERE</name>
<evidence type="ECO:0000256" key="1">
    <source>
        <dbReference type="SAM" id="MobiDB-lite"/>
    </source>
</evidence>
<evidence type="ECO:0000313" key="3">
    <source>
        <dbReference type="Proteomes" id="UP000008281"/>
    </source>
</evidence>
<gene>
    <name evidence="2" type="ORF">CRE_13195</name>
</gene>
<dbReference type="eggNOG" id="KOG1245">
    <property type="taxonomic scope" value="Eukaryota"/>
</dbReference>
<organism evidence="3">
    <name type="scientific">Caenorhabditis remanei</name>
    <name type="common">Caenorhabditis vulgaris</name>
    <dbReference type="NCBI Taxonomy" id="31234"/>
    <lineage>
        <taxon>Eukaryota</taxon>
        <taxon>Metazoa</taxon>
        <taxon>Ecdysozoa</taxon>
        <taxon>Nematoda</taxon>
        <taxon>Chromadorea</taxon>
        <taxon>Rhabditida</taxon>
        <taxon>Rhabditina</taxon>
        <taxon>Rhabditomorpha</taxon>
        <taxon>Rhabditoidea</taxon>
        <taxon>Rhabditidae</taxon>
        <taxon>Peloderinae</taxon>
        <taxon>Caenorhabditis</taxon>
    </lineage>
</organism>
<keyword evidence="3" id="KW-1185">Reference proteome</keyword>
<feature type="compositionally biased region" description="Basic and acidic residues" evidence="1">
    <location>
        <begin position="42"/>
        <end position="57"/>
    </location>
</feature>
<dbReference type="HOGENOM" id="CLU_2160717_0_0_1"/>
<dbReference type="Proteomes" id="UP000008281">
    <property type="component" value="Unassembled WGS sequence"/>
</dbReference>
<protein>
    <submittedName>
        <fullName evidence="2">Uncharacterized protein</fullName>
    </submittedName>
</protein>